<dbReference type="KEGG" id="spu:115921285"/>
<keyword evidence="6" id="KW-0460">Magnesium</keyword>
<dbReference type="AlphaFoldDB" id="A0A7M7SVI1"/>
<dbReference type="SUPFAM" id="SSF48340">
    <property type="entry name" value="Interferon-induced guanylate-binding protein 1 (GBP1), C-terminal domain"/>
    <property type="match status" value="1"/>
</dbReference>
<dbReference type="EnsemblMetazoa" id="XM_030978617">
    <property type="protein sequence ID" value="XP_030834477"/>
    <property type="gene ID" value="LOC115921285"/>
</dbReference>
<evidence type="ECO:0000256" key="8">
    <source>
        <dbReference type="ARBA" id="ARBA00023134"/>
    </source>
</evidence>
<keyword evidence="9" id="KW-0472">Membrane</keyword>
<keyword evidence="7" id="KW-1133">Transmembrane helix</keyword>
<dbReference type="InterPro" id="IPR003191">
    <property type="entry name" value="Guanylate-bd/ATL_C"/>
</dbReference>
<evidence type="ECO:0000256" key="1">
    <source>
        <dbReference type="ARBA" id="ARBA00004477"/>
    </source>
</evidence>
<organism evidence="12 13">
    <name type="scientific">Strongylocentrotus purpuratus</name>
    <name type="common">Purple sea urchin</name>
    <dbReference type="NCBI Taxonomy" id="7668"/>
    <lineage>
        <taxon>Eukaryota</taxon>
        <taxon>Metazoa</taxon>
        <taxon>Echinodermata</taxon>
        <taxon>Eleutherozoa</taxon>
        <taxon>Echinozoa</taxon>
        <taxon>Echinoidea</taxon>
        <taxon>Euechinoidea</taxon>
        <taxon>Echinacea</taxon>
        <taxon>Camarodonta</taxon>
        <taxon>Echinidea</taxon>
        <taxon>Strongylocentrotidae</taxon>
        <taxon>Strongylocentrotus</taxon>
    </lineage>
</organism>
<evidence type="ECO:0000313" key="13">
    <source>
        <dbReference type="Proteomes" id="UP000007110"/>
    </source>
</evidence>
<dbReference type="InterPro" id="IPR036543">
    <property type="entry name" value="Guanylate-bd_C_sf"/>
</dbReference>
<dbReference type="GO" id="GO:0005789">
    <property type="term" value="C:endoplasmic reticulum membrane"/>
    <property type="evidence" value="ECO:0007669"/>
    <property type="project" value="UniProtKB-SubCell"/>
</dbReference>
<evidence type="ECO:0000256" key="10">
    <source>
        <dbReference type="ARBA" id="ARBA00049117"/>
    </source>
</evidence>
<evidence type="ECO:0000256" key="3">
    <source>
        <dbReference type="ARBA" id="ARBA00022741"/>
    </source>
</evidence>
<keyword evidence="3" id="KW-0547">Nucleotide-binding</keyword>
<evidence type="ECO:0000256" key="7">
    <source>
        <dbReference type="ARBA" id="ARBA00022989"/>
    </source>
</evidence>
<comment type="subcellular location">
    <subcellularLocation>
        <location evidence="1">Endoplasmic reticulum membrane</location>
        <topology evidence="1">Multi-pass membrane protein</topology>
    </subcellularLocation>
</comment>
<dbReference type="FunFam" id="1.20.58.420:FF:000001">
    <property type="entry name" value="Atlastin-1 isoform 1"/>
    <property type="match status" value="1"/>
</dbReference>
<dbReference type="GO" id="GO:0005525">
    <property type="term" value="F:GTP binding"/>
    <property type="evidence" value="ECO:0007669"/>
    <property type="project" value="UniProtKB-KW"/>
</dbReference>
<dbReference type="OrthoDB" id="7451351at2759"/>
<dbReference type="InParanoid" id="A0A7M7SVI1"/>
<protein>
    <recommendedName>
        <fullName evidence="11">Guanylate-binding protein/Atlastin C-terminal domain-containing protein</fullName>
    </recommendedName>
</protein>
<comment type="catalytic activity">
    <reaction evidence="10">
        <text>GTP + H2O = GDP + phosphate + H(+)</text>
        <dbReference type="Rhea" id="RHEA:19669"/>
        <dbReference type="ChEBI" id="CHEBI:15377"/>
        <dbReference type="ChEBI" id="CHEBI:15378"/>
        <dbReference type="ChEBI" id="CHEBI:37565"/>
        <dbReference type="ChEBI" id="CHEBI:43474"/>
        <dbReference type="ChEBI" id="CHEBI:58189"/>
    </reaction>
    <physiologicalReaction direction="left-to-right" evidence="10">
        <dbReference type="Rhea" id="RHEA:19670"/>
    </physiologicalReaction>
</comment>
<keyword evidence="5" id="KW-0256">Endoplasmic reticulum</keyword>
<feature type="domain" description="Guanylate-binding protein/Atlastin C-terminal" evidence="11">
    <location>
        <begin position="4"/>
        <end position="95"/>
    </location>
</feature>
<evidence type="ECO:0000256" key="9">
    <source>
        <dbReference type="ARBA" id="ARBA00023136"/>
    </source>
</evidence>
<keyword evidence="8" id="KW-0342">GTP-binding</keyword>
<name>A0A7M7SVI1_STRPU</name>
<dbReference type="Proteomes" id="UP000007110">
    <property type="component" value="Unassembled WGS sequence"/>
</dbReference>
<reference evidence="12" key="2">
    <citation type="submission" date="2021-01" db="UniProtKB">
        <authorList>
            <consortium name="EnsemblMetazoa"/>
        </authorList>
    </citation>
    <scope>IDENTIFICATION</scope>
</reference>
<evidence type="ECO:0000313" key="12">
    <source>
        <dbReference type="EnsemblMetazoa" id="XP_030834477"/>
    </source>
</evidence>
<evidence type="ECO:0000256" key="2">
    <source>
        <dbReference type="ARBA" id="ARBA00022692"/>
    </source>
</evidence>
<dbReference type="Gene3D" id="1.20.58.420">
    <property type="entry name" value="AHSP"/>
    <property type="match status" value="1"/>
</dbReference>
<keyword evidence="13" id="KW-1185">Reference proteome</keyword>
<dbReference type="PANTHER" id="PTHR10751">
    <property type="entry name" value="GUANYLATE BINDING PROTEIN"/>
    <property type="match status" value="1"/>
</dbReference>
<proteinExistence type="predicted"/>
<keyword evidence="2" id="KW-0812">Transmembrane</keyword>
<evidence type="ECO:0000256" key="6">
    <source>
        <dbReference type="ARBA" id="ARBA00022842"/>
    </source>
</evidence>
<sequence length="144" mass="16579">MRTFLATAEANNLVAVASAKDKYTKDMDQVCGSAKPFLSRSILKKKHNEIKEAAITQFREVRKMGGTEYSQEYEKQLLAYIKESYAQYIKHNDDKKFCEITFRPYTCLFCSATGFLYEDDDPSINGPSRLQMLNCFNCFFGMVK</sequence>
<keyword evidence="4" id="KW-0378">Hydrolase</keyword>
<dbReference type="GO" id="GO:0003924">
    <property type="term" value="F:GTPase activity"/>
    <property type="evidence" value="ECO:0007669"/>
    <property type="project" value="InterPro"/>
</dbReference>
<evidence type="ECO:0000256" key="4">
    <source>
        <dbReference type="ARBA" id="ARBA00022801"/>
    </source>
</evidence>
<evidence type="ECO:0000256" key="5">
    <source>
        <dbReference type="ARBA" id="ARBA00022824"/>
    </source>
</evidence>
<reference evidence="13" key="1">
    <citation type="submission" date="2015-02" db="EMBL/GenBank/DDBJ databases">
        <title>Genome sequencing for Strongylocentrotus purpuratus.</title>
        <authorList>
            <person name="Murali S."/>
            <person name="Liu Y."/>
            <person name="Vee V."/>
            <person name="English A."/>
            <person name="Wang M."/>
            <person name="Skinner E."/>
            <person name="Han Y."/>
            <person name="Muzny D.M."/>
            <person name="Worley K.C."/>
            <person name="Gibbs R.A."/>
        </authorList>
    </citation>
    <scope>NUCLEOTIDE SEQUENCE</scope>
</reference>
<accession>A0A7M7SVI1</accession>
<dbReference type="Pfam" id="PF02841">
    <property type="entry name" value="GBP_C"/>
    <property type="match status" value="1"/>
</dbReference>
<dbReference type="RefSeq" id="XP_030834477.1">
    <property type="nucleotide sequence ID" value="XM_030978617.1"/>
</dbReference>
<evidence type="ECO:0000259" key="11">
    <source>
        <dbReference type="Pfam" id="PF02841"/>
    </source>
</evidence>
<dbReference type="GeneID" id="115921285"/>